<comment type="caution">
    <text evidence="3">The sequence shown here is derived from an EMBL/GenBank/DDBJ whole genome shotgun (WGS) entry which is preliminary data.</text>
</comment>
<dbReference type="EMBL" id="AEGP01000066">
    <property type="protein sequence ID" value="EGG41247.1"/>
    <property type="molecule type" value="Genomic_DNA"/>
</dbReference>
<dbReference type="Pfam" id="PF02719">
    <property type="entry name" value="Polysacc_synt_2"/>
    <property type="match status" value="1"/>
</dbReference>
<dbReference type="Gene3D" id="3.40.50.720">
    <property type="entry name" value="NAD(P)-binding Rossmann-like Domain"/>
    <property type="match status" value="1"/>
</dbReference>
<evidence type="ECO:0000313" key="3">
    <source>
        <dbReference type="EMBL" id="EGG41247.1"/>
    </source>
</evidence>
<dbReference type="Proteomes" id="UP000004348">
    <property type="component" value="Chromosome"/>
</dbReference>
<protein>
    <submittedName>
        <fullName evidence="3">Polysaccharide biosynthesis protein CapD</fullName>
    </submittedName>
</protein>
<comment type="similarity">
    <text evidence="1">Belongs to the polysaccharide synthase family.</text>
</comment>
<dbReference type="PANTHER" id="PTHR43318:SF2">
    <property type="entry name" value="UDP-N-ACETYLGLUCOSAMINE 4,6-DEHYDRATASE (INVERTING)"/>
    <property type="match status" value="1"/>
</dbReference>
<dbReference type="InterPro" id="IPR003869">
    <property type="entry name" value="Polysac_CapD-like"/>
</dbReference>
<name>F3KN14_9ARCH</name>
<evidence type="ECO:0000259" key="2">
    <source>
        <dbReference type="Pfam" id="PF02719"/>
    </source>
</evidence>
<sequence>MSSILKNRNILVTGGSGSIGQSIVTKSLEDKAKSIKVFSNDENGLYEMEQVFTDKKIEFIIGDIRNSETVNSIVKGTDIIFHAAALKHVDRCELNPFEAFTVNIVGTNNVVKAAVNENVKKVISISTDKAVNPIGVMGATKLLGEKLLSAEAFHNKSNTVFASVRFGNVFHTRGSILPRIENQIKKGGPITLTDHRMKRFFMTKNDAVKLIVNATSLATGGEIFILKMPLLYLKDLFEVMKEILAPKYGFKPTQIKTKYIGIRPGEKLTEYLLTDFEMEHVLETKDFFILPSLFESISKSRYLGAKKPDNLHNYFEKMKPINIKEISKMLKTVYD</sequence>
<dbReference type="SUPFAM" id="SSF51735">
    <property type="entry name" value="NAD(P)-binding Rossmann-fold domains"/>
    <property type="match status" value="1"/>
</dbReference>
<dbReference type="PANTHER" id="PTHR43318">
    <property type="entry name" value="UDP-N-ACETYLGLUCOSAMINE 4,6-DEHYDRATASE"/>
    <property type="match status" value="1"/>
</dbReference>
<dbReference type="PATRIC" id="fig|886738.10.peg.2186"/>
<dbReference type="InterPro" id="IPR036291">
    <property type="entry name" value="NAD(P)-bd_dom_sf"/>
</dbReference>
<reference evidence="3" key="1">
    <citation type="journal article" date="2011" name="PLoS ONE">
        <title>Genome of a low-salinity ammonia-oxidizing archaeon determined by single-cell and metagenomic analysis.</title>
        <authorList>
            <person name="Blainey P.C."/>
            <person name="Mosier A.C."/>
            <person name="Potanina A."/>
            <person name="Francis C.A."/>
            <person name="Quake S.R."/>
        </authorList>
    </citation>
    <scope>NUCLEOTIDE SEQUENCE [LARGE SCALE GENOMIC DNA]</scope>
    <source>
        <strain evidence="3">SFB1</strain>
    </source>
</reference>
<accession>F3KN14</accession>
<gene>
    <name evidence="3" type="ORF">Nlim_2058</name>
</gene>
<dbReference type="STRING" id="886738.Nlim_2058"/>
<dbReference type="InterPro" id="IPR051203">
    <property type="entry name" value="Polysaccharide_Synthase-Rel"/>
</dbReference>
<feature type="domain" description="Polysaccharide biosynthesis protein CapD-like" evidence="2">
    <location>
        <begin position="10"/>
        <end position="289"/>
    </location>
</feature>
<dbReference type="AlphaFoldDB" id="F3KN14"/>
<organism evidence="3">
    <name type="scientific">Candidatus Nitrosarchaeum limnium SFB1</name>
    <dbReference type="NCBI Taxonomy" id="886738"/>
    <lineage>
        <taxon>Archaea</taxon>
        <taxon>Nitrososphaerota</taxon>
        <taxon>Nitrososphaeria</taxon>
        <taxon>Nitrosopumilales</taxon>
        <taxon>Nitrosopumilaceae</taxon>
        <taxon>Nitrosarchaeum</taxon>
    </lineage>
</organism>
<proteinExistence type="inferred from homology"/>
<dbReference type="CDD" id="cd05237">
    <property type="entry name" value="UDP_invert_4-6DH_SDR_e"/>
    <property type="match status" value="1"/>
</dbReference>
<dbReference type="HOGENOM" id="CLU_013560_4_1_2"/>
<evidence type="ECO:0000256" key="1">
    <source>
        <dbReference type="ARBA" id="ARBA00007430"/>
    </source>
</evidence>